<sequence length="309" mass="34164">MKKNSILHNLILLITFLLFLSCNNDLRSDESIQNIETLNLQSRDGQTYEDHEIFNTENFDFFGKEHNNALDYALSQIDAKENLAYNNIEIHTNHYFDYIYEPTSQFRNDVKDKSYKYIYEENKNNPNLSLVASFRLKNGTAYPQIESYLSSLDGVLNSSLPFEEKVNVIRSLDSNISRDTNLIDDDKTFLLLTNSVARNSVTYWNTSLSDGWRDLIDVQIGNNPEVSVETYDINWSFVAKADIVGFIREFGRGALTGAIRGAIIGALSSGGTGAIPGAIIGALGWGAASGARGAAIASGAAAVASFLID</sequence>
<dbReference type="PROSITE" id="PS51257">
    <property type="entry name" value="PROKAR_LIPOPROTEIN"/>
    <property type="match status" value="1"/>
</dbReference>
<proteinExistence type="predicted"/>
<accession>A0ABY0QT96</accession>
<evidence type="ECO:0000313" key="2">
    <source>
        <dbReference type="Proteomes" id="UP000199242"/>
    </source>
</evidence>
<dbReference type="RefSeq" id="WP_089743438.1">
    <property type="nucleotide sequence ID" value="NZ_FNHD01000007.1"/>
</dbReference>
<reference evidence="1 2" key="1">
    <citation type="submission" date="2016-10" db="EMBL/GenBank/DDBJ databases">
        <authorList>
            <person name="Varghese N."/>
            <person name="Submissions S."/>
        </authorList>
    </citation>
    <scope>NUCLEOTIDE SEQUENCE [LARGE SCALE GENOMIC DNA]</scope>
    <source>
        <strain evidence="1 2">CGMCC 1.10941</strain>
    </source>
</reference>
<name>A0ABY0QT96_9FLAO</name>
<protein>
    <recommendedName>
        <fullName evidence="3">Glycine zipper family protein</fullName>
    </recommendedName>
</protein>
<dbReference type="Proteomes" id="UP000199242">
    <property type="component" value="Unassembled WGS sequence"/>
</dbReference>
<dbReference type="EMBL" id="FNHD01000007">
    <property type="protein sequence ID" value="SDL83693.1"/>
    <property type="molecule type" value="Genomic_DNA"/>
</dbReference>
<gene>
    <name evidence="1" type="ORF">SAMN05216273_10745</name>
</gene>
<keyword evidence="2" id="KW-1185">Reference proteome</keyword>
<evidence type="ECO:0000313" key="1">
    <source>
        <dbReference type="EMBL" id="SDL83693.1"/>
    </source>
</evidence>
<organism evidence="1 2">
    <name type="scientific">Chryseobacterium taihuense</name>
    <dbReference type="NCBI Taxonomy" id="1141221"/>
    <lineage>
        <taxon>Bacteria</taxon>
        <taxon>Pseudomonadati</taxon>
        <taxon>Bacteroidota</taxon>
        <taxon>Flavobacteriia</taxon>
        <taxon>Flavobacteriales</taxon>
        <taxon>Weeksellaceae</taxon>
        <taxon>Chryseobacterium group</taxon>
        <taxon>Chryseobacterium</taxon>
    </lineage>
</organism>
<evidence type="ECO:0008006" key="3">
    <source>
        <dbReference type="Google" id="ProtNLM"/>
    </source>
</evidence>
<comment type="caution">
    <text evidence="1">The sequence shown here is derived from an EMBL/GenBank/DDBJ whole genome shotgun (WGS) entry which is preliminary data.</text>
</comment>